<feature type="active site" description="Nucleophile" evidence="5">
    <location>
        <position position="279"/>
    </location>
</feature>
<gene>
    <name evidence="7" type="ORF">E0L32_001818</name>
    <name evidence="8" type="ORF">E0L32_001861</name>
</gene>
<feature type="region of interest" description="Disordered" evidence="6">
    <location>
        <begin position="529"/>
        <end position="581"/>
    </location>
</feature>
<dbReference type="GO" id="GO:0003847">
    <property type="term" value="F:1-alkyl-2-acetylglycerophosphocholine esterase activity"/>
    <property type="evidence" value="ECO:0007669"/>
    <property type="project" value="UniProtKB-UniRule"/>
</dbReference>
<dbReference type="EMBL" id="SKBQ01000007">
    <property type="protein sequence ID" value="TPX08286.1"/>
    <property type="molecule type" value="Genomic_DNA"/>
</dbReference>
<dbReference type="EMBL" id="SKBQ01000007">
    <property type="protein sequence ID" value="TPX08243.1"/>
    <property type="molecule type" value="Genomic_DNA"/>
</dbReference>
<dbReference type="InterPro" id="IPR029058">
    <property type="entry name" value="AB_hydrolase_fold"/>
</dbReference>
<name>A0A507ANR4_9PEZI</name>
<feature type="compositionally biased region" description="Acidic residues" evidence="6">
    <location>
        <begin position="545"/>
        <end position="557"/>
    </location>
</feature>
<dbReference type="Proteomes" id="UP000319257">
    <property type="component" value="Unassembled WGS sequence"/>
</dbReference>
<dbReference type="RefSeq" id="XP_030989954.1">
    <property type="nucleotide sequence ID" value="XM_031135939.1"/>
</dbReference>
<feature type="active site" description="Charge relay system" evidence="5">
    <location>
        <position position="330"/>
    </location>
</feature>
<evidence type="ECO:0000256" key="3">
    <source>
        <dbReference type="ARBA" id="ARBA00023098"/>
    </source>
</evidence>
<feature type="compositionally biased region" description="Polar residues" evidence="6">
    <location>
        <begin position="529"/>
        <end position="542"/>
    </location>
</feature>
<feature type="active site" description="Charge relay system" evidence="5">
    <location>
        <position position="421"/>
    </location>
</feature>
<keyword evidence="9" id="KW-1185">Reference proteome</keyword>
<evidence type="ECO:0000256" key="2">
    <source>
        <dbReference type="ARBA" id="ARBA00022963"/>
    </source>
</evidence>
<evidence type="ECO:0000256" key="1">
    <source>
        <dbReference type="ARBA" id="ARBA00022801"/>
    </source>
</evidence>
<keyword evidence="1 4" id="KW-0378">Hydrolase</keyword>
<dbReference type="Gene3D" id="3.40.50.1820">
    <property type="entry name" value="alpha/beta hydrolase"/>
    <property type="match status" value="1"/>
</dbReference>
<dbReference type="InterPro" id="IPR016715">
    <property type="entry name" value="PAF_acetylhydro_eukaryote"/>
</dbReference>
<evidence type="ECO:0000313" key="7">
    <source>
        <dbReference type="EMBL" id="TPX08243.1"/>
    </source>
</evidence>
<dbReference type="OrthoDB" id="2363873at2759"/>
<accession>A0A507ANR4</accession>
<organism evidence="8 9">
    <name type="scientific">Thyridium curvatum</name>
    <dbReference type="NCBI Taxonomy" id="1093900"/>
    <lineage>
        <taxon>Eukaryota</taxon>
        <taxon>Fungi</taxon>
        <taxon>Dikarya</taxon>
        <taxon>Ascomycota</taxon>
        <taxon>Pezizomycotina</taxon>
        <taxon>Sordariomycetes</taxon>
        <taxon>Sordariomycetidae</taxon>
        <taxon>Thyridiales</taxon>
        <taxon>Thyridiaceae</taxon>
        <taxon>Thyridium</taxon>
    </lineage>
</organism>
<reference evidence="8 9" key="1">
    <citation type="submission" date="2019-06" db="EMBL/GenBank/DDBJ databases">
        <title>Draft genome sequence of the filamentous fungus Phialemoniopsis curvata isolated from diesel fuel.</title>
        <authorList>
            <person name="Varaljay V.A."/>
            <person name="Lyon W.J."/>
            <person name="Crouch A.L."/>
            <person name="Drake C.E."/>
            <person name="Hollomon J.M."/>
            <person name="Nadeau L.J."/>
            <person name="Nunn H.S."/>
            <person name="Stevenson B.S."/>
            <person name="Bojanowski C.L."/>
            <person name="Crookes-Goodson W.J."/>
        </authorList>
    </citation>
    <scope>NUCLEOTIDE SEQUENCE [LARGE SCALE GENOMIC DNA]</scope>
    <source>
        <strain evidence="8 9">D216</strain>
    </source>
</reference>
<evidence type="ECO:0000313" key="8">
    <source>
        <dbReference type="EMBL" id="TPX08286.1"/>
    </source>
</evidence>
<evidence type="ECO:0000313" key="9">
    <source>
        <dbReference type="Proteomes" id="UP000319257"/>
    </source>
</evidence>
<comment type="catalytic activity">
    <reaction evidence="4">
        <text>a 1-O-alkyl-2-acetyl-sn-glycero-3-phosphocholine + H2O = a 1-O-alkyl-sn-glycero-3-phosphocholine + acetate + H(+)</text>
        <dbReference type="Rhea" id="RHEA:17777"/>
        <dbReference type="ChEBI" id="CHEBI:15377"/>
        <dbReference type="ChEBI" id="CHEBI:15378"/>
        <dbReference type="ChEBI" id="CHEBI:30089"/>
        <dbReference type="ChEBI" id="CHEBI:30909"/>
        <dbReference type="ChEBI" id="CHEBI:36707"/>
        <dbReference type="EC" id="3.1.1.47"/>
    </reaction>
</comment>
<dbReference type="STRING" id="1093900.A0A507ANR4"/>
<proteinExistence type="inferred from homology"/>
<dbReference type="AlphaFoldDB" id="A0A507ANR4"/>
<comment type="similarity">
    <text evidence="4">Belongs to the serine esterase family.</text>
</comment>
<dbReference type="InParanoid" id="A0A507ANR4"/>
<comment type="caution">
    <text evidence="8">The sequence shown here is derived from an EMBL/GenBank/DDBJ whole genome shotgun (WGS) entry which is preliminary data.</text>
</comment>
<evidence type="ECO:0000256" key="6">
    <source>
        <dbReference type="SAM" id="MobiDB-lite"/>
    </source>
</evidence>
<dbReference type="GeneID" id="41969265"/>
<evidence type="ECO:0000256" key="4">
    <source>
        <dbReference type="PIRNR" id="PIRNR018169"/>
    </source>
</evidence>
<evidence type="ECO:0000256" key="5">
    <source>
        <dbReference type="PIRSR" id="PIRSR018169-1"/>
    </source>
</evidence>
<dbReference type="EC" id="3.1.1.47" evidence="4"/>
<dbReference type="SUPFAM" id="SSF53474">
    <property type="entry name" value="alpha/beta-Hydrolases"/>
    <property type="match status" value="1"/>
</dbReference>
<protein>
    <recommendedName>
        <fullName evidence="4">Putative phospholipase</fullName>
        <ecNumber evidence="4">3.1.1.47</ecNumber>
    </recommendedName>
</protein>
<dbReference type="PANTHER" id="PTHR10272">
    <property type="entry name" value="PLATELET-ACTIVATING FACTOR ACETYLHYDROLASE"/>
    <property type="match status" value="1"/>
</dbReference>
<sequence>MVVQRRDEEQPSRLASYLARLNPVPAFPQYTGPHKVGTIDVEIPVSDLESPSPAPEGAAAIHTIQFRIFYPAGPDSNGGKINWLPAPQRQHITAYTTFMGLAPLLAEVVSFLPRHLHYATLPVHKNAALLEPDTPSKRWPTMVFSHGLAGFRNAYSYFAGSMASHGVVVICPEHRDGSSVVSFIRDPARQNAFLRRNRGSVVPYVRIPHTESPEIWAARNAQLRIRLWELGLLHDAILRLDEQPDFANLNLSTPQNALAQYRGKLAVQEPGSIIWAGHSFGAATVVQFIKSTYYADEPAVAAMAEPLFRPARGSRLRQAITEKNPTILQDMWCFPLLAESSRPLWNLPLPAYADVPTAPGGKALLAVESESFFKWTKHLHATARVLSPDPTASCVVASAFGRPSGLQLPEPSVFYVEQSAHLNQSDFGVLFPWLTGKMFGVKDPEQSLRLNLRAALQMLRANSVPVSRTSFADLVDGELVDKPGVRDAHDDRVADDGVLDDEKILSRSEPTGIQSWRWVDIIGLGQETGSLEQGKADTTSQLDADGTDEEQQMEPELEPQLSRPGNVTGAMSGVAPSANSA</sequence>
<dbReference type="Pfam" id="PF03403">
    <property type="entry name" value="PAF-AH_p_II"/>
    <property type="match status" value="1"/>
</dbReference>
<dbReference type="PIRSF" id="PIRSF018169">
    <property type="entry name" value="PAF_acetylhydrolase"/>
    <property type="match status" value="1"/>
</dbReference>
<keyword evidence="3 4" id="KW-0443">Lipid metabolism</keyword>
<keyword evidence="2 4" id="KW-0442">Lipid degradation</keyword>
<dbReference type="GO" id="GO:0016042">
    <property type="term" value="P:lipid catabolic process"/>
    <property type="evidence" value="ECO:0007669"/>
    <property type="project" value="UniProtKB-KW"/>
</dbReference>
<dbReference type="PANTHER" id="PTHR10272:SF7">
    <property type="entry name" value="PHOSPHOLIPASE-RELATED"/>
    <property type="match status" value="1"/>
</dbReference>